<evidence type="ECO:0000256" key="5">
    <source>
        <dbReference type="ARBA" id="ARBA00022984"/>
    </source>
</evidence>
<comment type="caution">
    <text evidence="8">The sequence shown here is derived from an EMBL/GenBank/DDBJ whole genome shotgun (WGS) entry which is preliminary data.</text>
</comment>
<dbReference type="Proteomes" id="UP000245535">
    <property type="component" value="Unassembled WGS sequence"/>
</dbReference>
<keyword evidence="3" id="KW-0808">Transferase</keyword>
<keyword evidence="4" id="KW-0133">Cell shape</keyword>
<dbReference type="GO" id="GO:0008360">
    <property type="term" value="P:regulation of cell shape"/>
    <property type="evidence" value="ECO:0007669"/>
    <property type="project" value="UniProtKB-KW"/>
</dbReference>
<comment type="similarity">
    <text evidence="2">Belongs to the YkuD family.</text>
</comment>
<dbReference type="Pfam" id="PF03734">
    <property type="entry name" value="YkuD"/>
    <property type="match status" value="1"/>
</dbReference>
<evidence type="ECO:0000256" key="1">
    <source>
        <dbReference type="ARBA" id="ARBA00004752"/>
    </source>
</evidence>
<feature type="domain" description="L,D-TPase catalytic" evidence="7">
    <location>
        <begin position="159"/>
        <end position="303"/>
    </location>
</feature>
<dbReference type="UniPathway" id="UPA00219"/>
<dbReference type="GO" id="GO:0009252">
    <property type="term" value="P:peptidoglycan biosynthetic process"/>
    <property type="evidence" value="ECO:0007669"/>
    <property type="project" value="UniProtKB-UniPathway"/>
</dbReference>
<evidence type="ECO:0000256" key="4">
    <source>
        <dbReference type="ARBA" id="ARBA00022960"/>
    </source>
</evidence>
<dbReference type="GO" id="GO:0071555">
    <property type="term" value="P:cell wall organization"/>
    <property type="evidence" value="ECO:0007669"/>
    <property type="project" value="UniProtKB-KW"/>
</dbReference>
<keyword evidence="9" id="KW-1185">Reference proteome</keyword>
<evidence type="ECO:0000256" key="3">
    <source>
        <dbReference type="ARBA" id="ARBA00022679"/>
    </source>
</evidence>
<protein>
    <recommendedName>
        <fullName evidence="7">L,D-TPase catalytic domain-containing protein</fullName>
    </recommendedName>
</protein>
<dbReference type="SUPFAM" id="SSF141523">
    <property type="entry name" value="L,D-transpeptidase catalytic domain-like"/>
    <property type="match status" value="1"/>
</dbReference>
<dbReference type="CDD" id="cd16913">
    <property type="entry name" value="YkuD_like"/>
    <property type="match status" value="1"/>
</dbReference>
<dbReference type="InterPro" id="IPR005490">
    <property type="entry name" value="LD_TPept_cat_dom"/>
</dbReference>
<proteinExistence type="inferred from homology"/>
<comment type="pathway">
    <text evidence="1">Cell wall biogenesis; peptidoglycan biosynthesis.</text>
</comment>
<evidence type="ECO:0000256" key="6">
    <source>
        <dbReference type="ARBA" id="ARBA00023316"/>
    </source>
</evidence>
<dbReference type="GO" id="GO:0004180">
    <property type="term" value="F:carboxypeptidase activity"/>
    <property type="evidence" value="ECO:0007669"/>
    <property type="project" value="UniProtKB-ARBA"/>
</dbReference>
<dbReference type="InterPro" id="IPR038063">
    <property type="entry name" value="Transpep_catalytic_dom"/>
</dbReference>
<evidence type="ECO:0000313" key="8">
    <source>
        <dbReference type="EMBL" id="PWJ41824.1"/>
    </source>
</evidence>
<reference evidence="8 9" key="1">
    <citation type="submission" date="2018-03" db="EMBL/GenBank/DDBJ databases">
        <title>Genomic Encyclopedia of Archaeal and Bacterial Type Strains, Phase II (KMG-II): from individual species to whole genera.</title>
        <authorList>
            <person name="Goeker M."/>
        </authorList>
    </citation>
    <scope>NUCLEOTIDE SEQUENCE [LARGE SCALE GENOMIC DNA]</scope>
    <source>
        <strain evidence="8 9">DSM 28229</strain>
    </source>
</reference>
<dbReference type="GO" id="GO:0016740">
    <property type="term" value="F:transferase activity"/>
    <property type="evidence" value="ECO:0007669"/>
    <property type="project" value="UniProtKB-KW"/>
</dbReference>
<evidence type="ECO:0000259" key="7">
    <source>
        <dbReference type="Pfam" id="PF03734"/>
    </source>
</evidence>
<dbReference type="Gene3D" id="2.40.440.10">
    <property type="entry name" value="L,D-transpeptidase catalytic domain-like"/>
    <property type="match status" value="1"/>
</dbReference>
<dbReference type="RefSeq" id="WP_109618186.1">
    <property type="nucleotide sequence ID" value="NZ_QGDO01000003.1"/>
</dbReference>
<dbReference type="AlphaFoldDB" id="A0A315ZAS8"/>
<dbReference type="OrthoDB" id="9787225at2"/>
<evidence type="ECO:0000313" key="9">
    <source>
        <dbReference type="Proteomes" id="UP000245535"/>
    </source>
</evidence>
<accession>A0A315ZAS8</accession>
<evidence type="ECO:0000256" key="2">
    <source>
        <dbReference type="ARBA" id="ARBA00005992"/>
    </source>
</evidence>
<dbReference type="EMBL" id="QGDO01000003">
    <property type="protein sequence ID" value="PWJ41824.1"/>
    <property type="molecule type" value="Genomic_DNA"/>
</dbReference>
<name>A0A315ZAS8_SEDFL</name>
<keyword evidence="6" id="KW-0961">Cell wall biogenesis/degradation</keyword>
<organism evidence="8 9">
    <name type="scientific">Sediminitomix flava</name>
    <dbReference type="NCBI Taxonomy" id="379075"/>
    <lineage>
        <taxon>Bacteria</taxon>
        <taxon>Pseudomonadati</taxon>
        <taxon>Bacteroidota</taxon>
        <taxon>Cytophagia</taxon>
        <taxon>Cytophagales</taxon>
        <taxon>Flammeovirgaceae</taxon>
        <taxon>Sediminitomix</taxon>
    </lineage>
</organism>
<gene>
    <name evidence="8" type="ORF">BC781_10374</name>
</gene>
<keyword evidence="5" id="KW-0573">Peptidoglycan synthesis</keyword>
<sequence>MNQIINHLIMNTLVFVSTLSVLVASSRNHESDSLLSKSSAQLSDIIAVQQLNAEKQYMSSELSRACNSFLEKIQISFDSLSEHQKQLMFDHATFTGKVLSPNHNYRKYILVRKKFSKQLNYLRNTENIKNGFALLVNAIGDNRGGQRAYLVNMRDASILEIKISTAWKGIGYSPDSGRTPLGLFNVYSLFDEKSWEAQTMMGGALDIYRKIEKREWLDVSKSLKYNPDEKEKAYIVSNQFGLIGQNDGKKHIPIEAPKYLYNKDTSVYYINNSNSGLRQLYIHGTNRVEQLGFALSGGCVRVSSIFSYLLSEIISVQNTLPVFIDAVAFHSPRSRHRTPTFVANDLEDTYSFSFSFSFMYDSMFCEEGTPNFKKNLEHQLIQPLTKGFINDRNINAKLKIASALPLPETAMKDWYFQKDEIENLEHKTFRYNFDLDGKYIGNKFNVKSKNSSQFISQNESIDIISKRVETTKKYILHRLEEELSKFEINVEDLTSQIEIDFIPLKENQNQSESDSVGLGFCLSTERERVLYYLEYLDGLHQSKPFKILNRKDLKWLTPYLTQEGNLESINSEEGKKSEPMNIEDGFLAQAYIYAIGEMELRKRGVADGFLKNKNDETGYQNYKSTFDDDELMIKLDQLGQAELLRFSTSYESNIYGNLTPHMKQYGTWTLGIILTSEEYFSQYKKDSNKLHIISEISLNNKLLEE</sequence>